<evidence type="ECO:0000313" key="1">
    <source>
        <dbReference type="EMBL" id="WWQ68116.1"/>
    </source>
</evidence>
<proteinExistence type="predicted"/>
<sequence>MALPLVVGVDGSEASLRAVDWAAREAAVRGYALRLVHASLWEKYEDDAPAVPLGPRPGRHDLAHQILRTAVARAAASRPEVRVSTEAVAEDPETALLRAARNAVALVTGRTGRGPVQELLLGSVSLAVAAHAQCPVIVVRGSTAGVTGTHQRILLGVGDHESADSATRFAFAEAAARHCVLDAVRTWRAPAGRTADHPLLSGDPARQCEQAAEDVLADALRGPARVHPDVPVRPVTVEGPARRILIDRSAAADLVIVGARRRHGHFGLQLGRVAHAVLHHADCPVVVVAQHGSRTTPEE</sequence>
<keyword evidence="2" id="KW-1185">Reference proteome</keyword>
<reference evidence="1" key="1">
    <citation type="journal article" date="2025" name="Int. J. Syst. Evol. Microbiol.">
        <title>Streptomyces citrinus sp. nov., with yellow diffusible pigment.</title>
        <authorList>
            <person name="He Y."/>
            <person name="Yang E."/>
            <person name="Xu J."/>
            <person name="Sun Y."/>
            <person name="Sun L."/>
        </authorList>
    </citation>
    <scope>NUCLEOTIDE SEQUENCE</scope>
    <source>
        <strain evidence="1">Q6</strain>
    </source>
</reference>
<dbReference type="Proteomes" id="UP001432251">
    <property type="component" value="Chromosome"/>
</dbReference>
<evidence type="ECO:0000313" key="2">
    <source>
        <dbReference type="Proteomes" id="UP001432251"/>
    </source>
</evidence>
<dbReference type="EMBL" id="CP146022">
    <property type="protein sequence ID" value="WWQ68116.1"/>
    <property type="molecule type" value="Genomic_DNA"/>
</dbReference>
<name>A0ACD5ALN7_9ACTN</name>
<gene>
    <name evidence="1" type="ORF">V2W30_35515</name>
</gene>
<accession>A0ACD5ALN7</accession>
<organism evidence="1 2">
    <name type="scientific">Streptomyces citrinus</name>
    <dbReference type="NCBI Taxonomy" id="3118173"/>
    <lineage>
        <taxon>Bacteria</taxon>
        <taxon>Bacillati</taxon>
        <taxon>Actinomycetota</taxon>
        <taxon>Actinomycetes</taxon>
        <taxon>Kitasatosporales</taxon>
        <taxon>Streptomycetaceae</taxon>
        <taxon>Streptomyces</taxon>
    </lineage>
</organism>
<protein>
    <submittedName>
        <fullName evidence="1">Universal stress protein</fullName>
    </submittedName>
</protein>